<reference evidence="1" key="1">
    <citation type="submission" date="2016-04" db="EMBL/GenBank/DDBJ databases">
        <authorList>
            <person name="Evans L.H."/>
            <person name="Alamgir A."/>
            <person name="Owens N."/>
            <person name="Weber N.D."/>
            <person name="Virtaneva K."/>
            <person name="Barbian K."/>
            <person name="Babar A."/>
            <person name="Rosenke K."/>
        </authorList>
    </citation>
    <scope>NUCLEOTIDE SEQUENCE</scope>
    <source>
        <strain evidence="1">86</strain>
    </source>
</reference>
<sequence>MSVSLNRERDEVEGIDLCIPVSTERFFREVWERAIEEVDTTYFREYNPFYKSQLGEVFNELTQIKKWSIKNLSGTDLKYMSERTDEIFEQLPNAFDREDAVLTLY</sequence>
<name>A0A212JIM2_9FIRM</name>
<accession>A0A212JIM2</accession>
<dbReference type="EMBL" id="FLUN01000001">
    <property type="protein sequence ID" value="SBV99278.1"/>
    <property type="molecule type" value="Genomic_DNA"/>
</dbReference>
<protein>
    <submittedName>
        <fullName evidence="1">Uncharacterized protein</fullName>
    </submittedName>
</protein>
<evidence type="ECO:0000313" key="1">
    <source>
        <dbReference type="EMBL" id="SBV99278.1"/>
    </source>
</evidence>
<proteinExistence type="predicted"/>
<gene>
    <name evidence="1" type="ORF">KL86CLO1_11168</name>
</gene>
<organism evidence="1">
    <name type="scientific">uncultured Eubacteriales bacterium</name>
    <dbReference type="NCBI Taxonomy" id="172733"/>
    <lineage>
        <taxon>Bacteria</taxon>
        <taxon>Bacillati</taxon>
        <taxon>Bacillota</taxon>
        <taxon>Clostridia</taxon>
        <taxon>Eubacteriales</taxon>
        <taxon>environmental samples</taxon>
    </lineage>
</organism>
<dbReference type="AlphaFoldDB" id="A0A212JIM2"/>